<dbReference type="PANTHER" id="PTHR39600">
    <property type="entry name" value="PEPTIDASE INHIBITOR I78 FAMILY PROTEIN"/>
    <property type="match status" value="1"/>
</dbReference>
<dbReference type="AlphaFoldDB" id="A0A3E2HGI4"/>
<dbReference type="Pfam" id="PF11720">
    <property type="entry name" value="Inhibitor_I78"/>
    <property type="match status" value="1"/>
</dbReference>
<feature type="non-terminal residue" evidence="1">
    <location>
        <position position="1"/>
    </location>
</feature>
<dbReference type="Proteomes" id="UP000258309">
    <property type="component" value="Unassembled WGS sequence"/>
</dbReference>
<dbReference type="EMBL" id="NCSJ02000060">
    <property type="protein sequence ID" value="RFU32171.1"/>
    <property type="molecule type" value="Genomic_DNA"/>
</dbReference>
<dbReference type="InterPro" id="IPR021719">
    <property type="entry name" value="Prot_inh_I78"/>
</dbReference>
<dbReference type="OrthoDB" id="10013825at2759"/>
<reference evidence="1 2" key="1">
    <citation type="submission" date="2018-05" db="EMBL/GenBank/DDBJ databases">
        <title>Draft genome sequence of Scytalidium lignicola DSM 105466, a ubiquitous saprotrophic fungus.</title>
        <authorList>
            <person name="Buettner E."/>
            <person name="Gebauer A.M."/>
            <person name="Hofrichter M."/>
            <person name="Liers C."/>
            <person name="Kellner H."/>
        </authorList>
    </citation>
    <scope>NUCLEOTIDE SEQUENCE [LARGE SCALE GENOMIC DNA]</scope>
    <source>
        <strain evidence="1 2">DSM 105466</strain>
    </source>
</reference>
<dbReference type="PANTHER" id="PTHR39600:SF1">
    <property type="entry name" value="PEPTIDASE INHIBITOR I78 FAMILY PROTEIN"/>
    <property type="match status" value="1"/>
</dbReference>
<keyword evidence="2" id="KW-1185">Reference proteome</keyword>
<dbReference type="OMA" id="AMTMDHR"/>
<accession>A0A3E2HGI4</accession>
<name>A0A3E2HGI4_SCYLI</name>
<organism evidence="1 2">
    <name type="scientific">Scytalidium lignicola</name>
    <name type="common">Hyphomycete</name>
    <dbReference type="NCBI Taxonomy" id="5539"/>
    <lineage>
        <taxon>Eukaryota</taxon>
        <taxon>Fungi</taxon>
        <taxon>Dikarya</taxon>
        <taxon>Ascomycota</taxon>
        <taxon>Pezizomycotina</taxon>
        <taxon>Leotiomycetes</taxon>
        <taxon>Leotiomycetes incertae sedis</taxon>
        <taxon>Scytalidium</taxon>
    </lineage>
</organism>
<protein>
    <submittedName>
        <fullName evidence="1">Uncharacterized protein</fullName>
    </submittedName>
</protein>
<evidence type="ECO:0000313" key="1">
    <source>
        <dbReference type="EMBL" id="RFU32171.1"/>
    </source>
</evidence>
<dbReference type="STRING" id="5539.A0A3E2HGI4"/>
<sequence length="81" mass="8912">MPLIVPGINSKGGDAKTDEWRNKLVGKKLGESSDATTFARAELPKETRVIQPGEMVTKDFNPNRMNVHLSEDGTVAHVDHQ</sequence>
<evidence type="ECO:0000313" key="2">
    <source>
        <dbReference type="Proteomes" id="UP000258309"/>
    </source>
</evidence>
<feature type="non-terminal residue" evidence="1">
    <location>
        <position position="81"/>
    </location>
</feature>
<comment type="caution">
    <text evidence="1">The sequence shown here is derived from an EMBL/GenBank/DDBJ whole genome shotgun (WGS) entry which is preliminary data.</text>
</comment>
<dbReference type="Gene3D" id="3.30.10.10">
    <property type="entry name" value="Trypsin Inhibitor V, subunit A"/>
    <property type="match status" value="1"/>
</dbReference>
<proteinExistence type="predicted"/>
<gene>
    <name evidence="1" type="ORF">B7463_g4180</name>
</gene>